<dbReference type="OrthoDB" id="3480681at2"/>
<keyword evidence="1" id="KW-0645">Protease</keyword>
<dbReference type="PROSITE" id="PS00138">
    <property type="entry name" value="SUBTILASE_SER"/>
    <property type="match status" value="1"/>
</dbReference>
<dbReference type="RefSeq" id="WP_083006769.1">
    <property type="nucleotide sequence ID" value="NZ_AP022591.1"/>
</dbReference>
<keyword evidence="2" id="KW-0378">Hydrolase</keyword>
<dbReference type="EMBL" id="AP022591">
    <property type="protein sequence ID" value="BBY44432.1"/>
    <property type="molecule type" value="Genomic_DNA"/>
</dbReference>
<evidence type="ECO:0000256" key="2">
    <source>
        <dbReference type="ARBA" id="ARBA00022801"/>
    </source>
</evidence>
<dbReference type="SUPFAM" id="SSF52743">
    <property type="entry name" value="Subtilisin-like"/>
    <property type="match status" value="1"/>
</dbReference>
<name>A0A7I7RIR2_MYCCF</name>
<dbReference type="InterPro" id="IPR030400">
    <property type="entry name" value="Sedolisin_dom"/>
</dbReference>
<reference evidence="5 6" key="1">
    <citation type="journal article" date="2019" name="Emerg. Microbes Infect.">
        <title>Comprehensive subspecies identification of 175 nontuberculous mycobacteria species based on 7547 genomic profiles.</title>
        <authorList>
            <person name="Matsumoto Y."/>
            <person name="Kinjo T."/>
            <person name="Motooka D."/>
            <person name="Nabeya D."/>
            <person name="Jung N."/>
            <person name="Uechi K."/>
            <person name="Horii T."/>
            <person name="Iida T."/>
            <person name="Fujita J."/>
            <person name="Nakamura S."/>
        </authorList>
    </citation>
    <scope>NUCLEOTIDE SEQUENCE [LARGE SCALE GENOMIC DNA]</scope>
    <source>
        <strain evidence="5 6">JCM 18439</strain>
    </source>
</reference>
<dbReference type="GO" id="GO:0004252">
    <property type="term" value="F:serine-type endopeptidase activity"/>
    <property type="evidence" value="ECO:0007669"/>
    <property type="project" value="InterPro"/>
</dbReference>
<dbReference type="CDD" id="cd04056">
    <property type="entry name" value="Peptidases_S53"/>
    <property type="match status" value="1"/>
</dbReference>
<evidence type="ECO:0000313" key="6">
    <source>
        <dbReference type="Proteomes" id="UP000466431"/>
    </source>
</evidence>
<dbReference type="InterPro" id="IPR023828">
    <property type="entry name" value="Peptidase_S8_Ser-AS"/>
</dbReference>
<accession>A0A7I7RIR2</accession>
<evidence type="ECO:0000259" key="4">
    <source>
        <dbReference type="PROSITE" id="PS51695"/>
    </source>
</evidence>
<evidence type="ECO:0000256" key="3">
    <source>
        <dbReference type="ARBA" id="ARBA00022825"/>
    </source>
</evidence>
<feature type="domain" description="Peptidase S53" evidence="4">
    <location>
        <begin position="177"/>
        <end position="537"/>
    </location>
</feature>
<organism evidence="5 6">
    <name type="scientific">Mycolicibacterium celeriflavum</name>
    <name type="common">Mycobacterium celeriflavum</name>
    <dbReference type="NCBI Taxonomy" id="1249101"/>
    <lineage>
        <taxon>Bacteria</taxon>
        <taxon>Bacillati</taxon>
        <taxon>Actinomycetota</taxon>
        <taxon>Actinomycetes</taxon>
        <taxon>Mycobacteriales</taxon>
        <taxon>Mycobacteriaceae</taxon>
        <taxon>Mycolicibacterium</taxon>
    </lineage>
</organism>
<dbReference type="InterPro" id="IPR050819">
    <property type="entry name" value="Tripeptidyl-peptidase_I"/>
</dbReference>
<keyword evidence="6" id="KW-1185">Reference proteome</keyword>
<dbReference type="PANTHER" id="PTHR14218:SF15">
    <property type="entry name" value="TRIPEPTIDYL-PEPTIDASE 1"/>
    <property type="match status" value="1"/>
</dbReference>
<dbReference type="PANTHER" id="PTHR14218">
    <property type="entry name" value="PROTEASE S8 TRIPEPTIDYL PEPTIDASE I CLN2"/>
    <property type="match status" value="1"/>
</dbReference>
<dbReference type="Proteomes" id="UP000466431">
    <property type="component" value="Chromosome"/>
</dbReference>
<sequence>MRPRLPARHPVGIAVPTASKRRVSALLATALLLAASGACSSRAPALIAGPYAALLASSTDLGPSGAADAQITVTLDGTGRPDALIDWSEARTLSVRWRPGDRWAIVEGAAADLGRALGVPVRDYRAPKGKLFYASPAQPAVPSVLRGDVTAVGRIMSYTPYHTKAPGFFPMDVPPGGLTPTGLRSAYNATPLIDAVFTGEGATIVLFTFDSAAQEDLDLFADTSGLPRFTPEIVGGKPTEMHGETAMDLQVAHAIAPDARLVVVNARPTVEGDGAYEKLGKLFESVDRDYPGAVWSLSIGWGCEAFVSAADLAPVEAALVAAQRRGTSAFDASGDTAGLECKGGERWSAPPGPDDVGVDAVASLPTMTSVGGTTLSTGTRGQWLGEDAWVDSPLTQGSSGGVSTLFARPSWQNRLSVERDTERRRLVPDISAVADPFTGVRFIFGQRAVIGGGTSQSAPIWAALAVLMNQYLVANGGRPLGNLNPLLYRVAAGSIRPGFHDVRRGGNAVDMALPGYDLVTGLGTPDTFNLARNLLDLQQASR</sequence>
<dbReference type="InterPro" id="IPR036852">
    <property type="entry name" value="Peptidase_S8/S53_dom_sf"/>
</dbReference>
<dbReference type="Gene3D" id="3.40.50.200">
    <property type="entry name" value="Peptidase S8/S53 domain"/>
    <property type="match status" value="1"/>
</dbReference>
<dbReference type="AlphaFoldDB" id="A0A7I7RIR2"/>
<gene>
    <name evidence="5" type="ORF">MCEL_27270</name>
</gene>
<protein>
    <submittedName>
        <fullName evidence="5">Kumamolisin</fullName>
    </submittedName>
</protein>
<evidence type="ECO:0000256" key="1">
    <source>
        <dbReference type="ARBA" id="ARBA00022670"/>
    </source>
</evidence>
<dbReference type="GO" id="GO:0006508">
    <property type="term" value="P:proteolysis"/>
    <property type="evidence" value="ECO:0007669"/>
    <property type="project" value="UniProtKB-KW"/>
</dbReference>
<dbReference type="SUPFAM" id="SSF54897">
    <property type="entry name" value="Protease propeptides/inhibitors"/>
    <property type="match status" value="1"/>
</dbReference>
<keyword evidence="3" id="KW-0720">Serine protease</keyword>
<evidence type="ECO:0000313" key="5">
    <source>
        <dbReference type="EMBL" id="BBY44432.1"/>
    </source>
</evidence>
<proteinExistence type="predicted"/>
<dbReference type="GO" id="GO:0008240">
    <property type="term" value="F:tripeptidyl-peptidase activity"/>
    <property type="evidence" value="ECO:0007669"/>
    <property type="project" value="TreeGrafter"/>
</dbReference>
<dbReference type="PROSITE" id="PS51695">
    <property type="entry name" value="SEDOLISIN"/>
    <property type="match status" value="1"/>
</dbReference>
<dbReference type="KEGG" id="mcee:MCEL_27270"/>